<reference evidence="1 2" key="1">
    <citation type="submission" date="2013-03" db="EMBL/GenBank/DDBJ databases">
        <authorList>
            <person name="Le V."/>
        </authorList>
    </citation>
    <scope>NUCLEOTIDE SEQUENCE [LARGE SCALE GENOMIC DNA]</scope>
    <source>
        <strain evidence="1 2">BiD32</strain>
    </source>
</reference>
<evidence type="ECO:0000313" key="1">
    <source>
        <dbReference type="EMBL" id="CCW17990.1"/>
    </source>
</evidence>
<dbReference type="InterPro" id="IPR032710">
    <property type="entry name" value="NTF2-like_dom_sf"/>
</dbReference>
<evidence type="ECO:0000313" key="2">
    <source>
        <dbReference type="Proteomes" id="UP000013201"/>
    </source>
</evidence>
<sequence length="210" mass="23349">MKDWPASFKVAVGEKPKLLHETVIDNLSTAEFTVRVQGPLGSVDLPVAIIGERADSGLIKEARVYYFEKPITGQIGSRLSSFPRQASDRVGQAEDMPGINAEYFRAISKWDIEKTMAVFGRQAYVDIGVKHLDTPEKIRALYLAMFGIEFQLIFKTLAFDGKTMILEWELAGEHRESGLAAYQADEEGKIGGIRMYDVFDPDMVPALADA</sequence>
<dbReference type="Proteomes" id="UP000013201">
    <property type="component" value="Unassembled WGS sequence"/>
</dbReference>
<name>N1ML72_9SPHN</name>
<dbReference type="AlphaFoldDB" id="N1ML72"/>
<evidence type="ECO:0008006" key="3">
    <source>
        <dbReference type="Google" id="ProtNLM"/>
    </source>
</evidence>
<comment type="caution">
    <text evidence="1">The sequence shown here is derived from an EMBL/GenBank/DDBJ whole genome shotgun (WGS) entry which is preliminary data.</text>
</comment>
<proteinExistence type="predicted"/>
<protein>
    <recommendedName>
        <fullName evidence="3">SnoaL-like domain-containing protein</fullName>
    </recommendedName>
</protein>
<dbReference type="Gene3D" id="3.10.450.50">
    <property type="match status" value="1"/>
</dbReference>
<dbReference type="SUPFAM" id="SSF54427">
    <property type="entry name" value="NTF2-like"/>
    <property type="match status" value="1"/>
</dbReference>
<keyword evidence="2" id="KW-1185">Reference proteome</keyword>
<gene>
    <name evidence="1" type="ORF">EBBID32_23400</name>
</gene>
<organism evidence="1 2">
    <name type="scientific">Sphingobium indicum BiD32</name>
    <dbReference type="NCBI Taxonomy" id="1301087"/>
    <lineage>
        <taxon>Bacteria</taxon>
        <taxon>Pseudomonadati</taxon>
        <taxon>Pseudomonadota</taxon>
        <taxon>Alphaproteobacteria</taxon>
        <taxon>Sphingomonadales</taxon>
        <taxon>Sphingomonadaceae</taxon>
        <taxon>Sphingobium</taxon>
    </lineage>
</organism>
<reference evidence="2" key="2">
    <citation type="submission" date="2013-04" db="EMBL/GenBank/DDBJ databases">
        <title>Bisphenol A degrading Sphingobium sp. strain BiD32.</title>
        <authorList>
            <person name="Nielsen J.L."/>
            <person name="Zhou N.A."/>
            <person name="Kjeldal H."/>
        </authorList>
    </citation>
    <scope>NUCLEOTIDE SEQUENCE [LARGE SCALE GENOMIC DNA]</scope>
    <source>
        <strain evidence="2">BiD32</strain>
    </source>
</reference>
<dbReference type="EMBL" id="CAVK010000114">
    <property type="protein sequence ID" value="CCW17990.1"/>
    <property type="molecule type" value="Genomic_DNA"/>
</dbReference>
<accession>N1ML72</accession>